<name>A0A654FSD6_ARATH</name>
<keyword evidence="1" id="KW-0732">Signal</keyword>
<feature type="chain" id="PRO_5024788744" description="Transmembrane protein" evidence="1">
    <location>
        <begin position="26"/>
        <end position="128"/>
    </location>
</feature>
<proteinExistence type="predicted"/>
<gene>
    <name evidence="2" type="ORF">AN1_LOCUS19138</name>
</gene>
<reference evidence="2 3" key="1">
    <citation type="submission" date="2019-11" db="EMBL/GenBank/DDBJ databases">
        <authorList>
            <person name="Jiao W.-B."/>
            <person name="Schneeberger K."/>
        </authorList>
    </citation>
    <scope>NUCLEOTIDE SEQUENCE [LARGE SCALE GENOMIC DNA]</scope>
    <source>
        <strain evidence="3">cv. An-1</strain>
    </source>
</reference>
<evidence type="ECO:0000313" key="2">
    <source>
        <dbReference type="EMBL" id="VYS63724.1"/>
    </source>
</evidence>
<evidence type="ECO:0008006" key="4">
    <source>
        <dbReference type="Google" id="ProtNLM"/>
    </source>
</evidence>
<feature type="signal peptide" evidence="1">
    <location>
        <begin position="1"/>
        <end position="25"/>
    </location>
</feature>
<dbReference type="ExpressionAtlas" id="A0A654FSD6">
    <property type="expression patterns" value="baseline"/>
</dbReference>
<evidence type="ECO:0000256" key="1">
    <source>
        <dbReference type="SAM" id="SignalP"/>
    </source>
</evidence>
<accession>A0A654FSD6</accession>
<dbReference type="AlphaFoldDB" id="A0A654FSD6"/>
<dbReference type="EMBL" id="CACRSJ010000109">
    <property type="protein sequence ID" value="VYS63724.1"/>
    <property type="molecule type" value="Genomic_DNA"/>
</dbReference>
<protein>
    <recommendedName>
        <fullName evidence="4">Transmembrane protein</fullName>
    </recommendedName>
</protein>
<organism evidence="2 3">
    <name type="scientific">Arabidopsis thaliana</name>
    <name type="common">Mouse-ear cress</name>
    <dbReference type="NCBI Taxonomy" id="3702"/>
    <lineage>
        <taxon>Eukaryota</taxon>
        <taxon>Viridiplantae</taxon>
        <taxon>Streptophyta</taxon>
        <taxon>Embryophyta</taxon>
        <taxon>Tracheophyta</taxon>
        <taxon>Spermatophyta</taxon>
        <taxon>Magnoliopsida</taxon>
        <taxon>eudicotyledons</taxon>
        <taxon>Gunneridae</taxon>
        <taxon>Pentapetalae</taxon>
        <taxon>rosids</taxon>
        <taxon>malvids</taxon>
        <taxon>Brassicales</taxon>
        <taxon>Brassicaceae</taxon>
        <taxon>Camelineae</taxon>
        <taxon>Arabidopsis</taxon>
    </lineage>
</organism>
<evidence type="ECO:0000313" key="3">
    <source>
        <dbReference type="Proteomes" id="UP000426265"/>
    </source>
</evidence>
<dbReference type="Proteomes" id="UP000426265">
    <property type="component" value="Unassembled WGS sequence"/>
</dbReference>
<sequence length="128" mass="14074">MRSGGESERTVMGLVVVVVFVVVRGGEIDAGAAFEGGEESGYYGCADPASGVVDLFHGSRRANVGGDADAFVHGFWIRLAFQKTTKKRRSWDGSIYYRNNDFEPRKCKYKYIKRLLLVRNSASGVVVS</sequence>